<accession>A0ABS9S702</accession>
<evidence type="ECO:0000313" key="1">
    <source>
        <dbReference type="EMBL" id="MCH4811849.1"/>
    </source>
</evidence>
<dbReference type="Proteomes" id="UP001320609">
    <property type="component" value="Unassembled WGS sequence"/>
</dbReference>
<keyword evidence="2" id="KW-1185">Reference proteome</keyword>
<protein>
    <recommendedName>
        <fullName evidence="3">HEPN AbiU2-like domain-containing protein</fullName>
    </recommendedName>
</protein>
<gene>
    <name evidence="1" type="ORF">MLE19_10925</name>
</gene>
<comment type="caution">
    <text evidence="1">The sequence shown here is derived from an EMBL/GenBank/DDBJ whole genome shotgun (WGS) entry which is preliminary data.</text>
</comment>
<dbReference type="RefSeq" id="WP_240718217.1">
    <property type="nucleotide sequence ID" value="NZ_JAKVTW010000006.1"/>
</dbReference>
<name>A0ABS9S702_9GAMM</name>
<reference evidence="1 2" key="1">
    <citation type="submission" date="2022-03" db="EMBL/GenBank/DDBJ databases">
        <title>Genomic signatures underlying metal tolerance in selected Arctic bacterial isolates.</title>
        <authorList>
            <person name="Thomas F.A."/>
            <person name="Venkatachalam S."/>
            <person name="Krishnan K.P."/>
        </authorList>
    </citation>
    <scope>NUCLEOTIDE SEQUENCE [LARGE SCALE GENOMIC DNA]</scope>
    <source>
        <strain evidence="1 2">HM116</strain>
    </source>
</reference>
<organism evidence="1 2">
    <name type="scientific">Vreelandella neptunia</name>
    <dbReference type="NCBI Taxonomy" id="115551"/>
    <lineage>
        <taxon>Bacteria</taxon>
        <taxon>Pseudomonadati</taxon>
        <taxon>Pseudomonadota</taxon>
        <taxon>Gammaproteobacteria</taxon>
        <taxon>Oceanospirillales</taxon>
        <taxon>Halomonadaceae</taxon>
        <taxon>Vreelandella</taxon>
    </lineage>
</organism>
<proteinExistence type="predicted"/>
<sequence length="200" mass="23194">MADSRVRLKKTNPEVLIGNLRGEVGEAITNWIILRHLLGSANHLQTDDIEADMKNESLAFINALRDRISNDLVLTLAELSEQKIGQTTFYFASEKLGTLQDEVQEFRRFIVANKLKEKRNREIAHREQPEEWPQKGDIRITYKTLTVAVAKAIRLMKKVDSEFLGKEAFVQWQKMRATRYDLAMPARAKYLLLPHMRDSR</sequence>
<dbReference type="EMBL" id="JAKVTW010000006">
    <property type="protein sequence ID" value="MCH4811849.1"/>
    <property type="molecule type" value="Genomic_DNA"/>
</dbReference>
<evidence type="ECO:0000313" key="2">
    <source>
        <dbReference type="Proteomes" id="UP001320609"/>
    </source>
</evidence>
<evidence type="ECO:0008006" key="3">
    <source>
        <dbReference type="Google" id="ProtNLM"/>
    </source>
</evidence>